<organism evidence="3 4">
    <name type="scientific">Aquipseudomonas alcaligenes</name>
    <name type="common">Pseudomonas alcaligenes</name>
    <dbReference type="NCBI Taxonomy" id="43263"/>
    <lineage>
        <taxon>Bacteria</taxon>
        <taxon>Pseudomonadati</taxon>
        <taxon>Pseudomonadota</taxon>
        <taxon>Gammaproteobacteria</taxon>
        <taxon>Pseudomonadales</taxon>
        <taxon>Pseudomonadaceae</taxon>
        <taxon>Aquipseudomonas</taxon>
    </lineage>
</organism>
<dbReference type="CDD" id="cd04221">
    <property type="entry name" value="MauL"/>
    <property type="match status" value="1"/>
</dbReference>
<feature type="region of interest" description="Disordered" evidence="1">
    <location>
        <begin position="192"/>
        <end position="216"/>
    </location>
</feature>
<evidence type="ECO:0000256" key="1">
    <source>
        <dbReference type="SAM" id="MobiDB-lite"/>
    </source>
</evidence>
<keyword evidence="2" id="KW-0732">Signal</keyword>
<dbReference type="InterPro" id="IPR034242">
    <property type="entry name" value="MauL"/>
</dbReference>
<feature type="signal peptide" evidence="2">
    <location>
        <begin position="1"/>
        <end position="22"/>
    </location>
</feature>
<evidence type="ECO:0000313" key="3">
    <source>
        <dbReference type="EMBL" id="PYC27195.1"/>
    </source>
</evidence>
<dbReference type="RefSeq" id="WP_110681483.1">
    <property type="nucleotide sequence ID" value="NZ_QJRX01000003.1"/>
</dbReference>
<dbReference type="AlphaFoldDB" id="A0A2V4KZD3"/>
<feature type="compositionally biased region" description="Basic and acidic residues" evidence="1">
    <location>
        <begin position="197"/>
        <end position="206"/>
    </location>
</feature>
<accession>A0A2V4KZD3</accession>
<protein>
    <recommendedName>
        <fullName evidence="5">Methylamine utilization protein</fullName>
    </recommendedName>
</protein>
<evidence type="ECO:0000256" key="2">
    <source>
        <dbReference type="SAM" id="SignalP"/>
    </source>
</evidence>
<dbReference type="SUPFAM" id="SSF49503">
    <property type="entry name" value="Cupredoxins"/>
    <property type="match status" value="1"/>
</dbReference>
<dbReference type="EMBL" id="QJRX01000003">
    <property type="protein sequence ID" value="PYC27195.1"/>
    <property type="molecule type" value="Genomic_DNA"/>
</dbReference>
<reference evidence="3 4" key="1">
    <citation type="submission" date="2018-06" db="EMBL/GenBank/DDBJ databases">
        <title>Pseudomonas diversity within urban Lake Michigan freshwaters.</title>
        <authorList>
            <person name="Batrich M."/>
            <person name="Hatzopoulos T."/>
            <person name="Putonti C."/>
        </authorList>
    </citation>
    <scope>NUCLEOTIDE SEQUENCE [LARGE SCALE GENOMIC DNA]</scope>
    <source>
        <strain evidence="3 4">MB-090714</strain>
    </source>
</reference>
<sequence length="216" mass="23942">MGRRYWALALALAWLCSPLAAATLEVQLRDDQGRPLSEAVLWIEPGPVQALPLAAHVDQRKRQFVPYILAVQTGTRVSFPNADPINHHVYSFSAAKRFELRLQKSSEAPQEVLFDKPGLVTLGCNIHDWMLGFVLVLDSPWFAQTDARGLARIDYTPSAGQRLHLWHPRIADAPAQLVRALDGAGPVNWQLVAPLRPDPRPKEPQGRPKGKGGYAP</sequence>
<dbReference type="Proteomes" id="UP000248146">
    <property type="component" value="Unassembled WGS sequence"/>
</dbReference>
<gene>
    <name evidence="3" type="ORF">DMO17_05485</name>
</gene>
<proteinExistence type="predicted"/>
<dbReference type="OrthoDB" id="9772097at2"/>
<name>A0A2V4KZD3_AQUAC</name>
<comment type="caution">
    <text evidence="3">The sequence shown here is derived from an EMBL/GenBank/DDBJ whole genome shotgun (WGS) entry which is preliminary data.</text>
</comment>
<dbReference type="InterPro" id="IPR008972">
    <property type="entry name" value="Cupredoxin"/>
</dbReference>
<dbReference type="Gene3D" id="2.60.40.420">
    <property type="entry name" value="Cupredoxins - blue copper proteins"/>
    <property type="match status" value="1"/>
</dbReference>
<evidence type="ECO:0000313" key="4">
    <source>
        <dbReference type="Proteomes" id="UP000248146"/>
    </source>
</evidence>
<feature type="chain" id="PRO_5016036671" description="Methylamine utilization protein" evidence="2">
    <location>
        <begin position="23"/>
        <end position="216"/>
    </location>
</feature>
<evidence type="ECO:0008006" key="5">
    <source>
        <dbReference type="Google" id="ProtNLM"/>
    </source>
</evidence>